<dbReference type="InterPro" id="IPR016181">
    <property type="entry name" value="Acyl_CoA_acyltransferase"/>
</dbReference>
<keyword evidence="3" id="KW-0808">Transferase</keyword>
<dbReference type="STRING" id="448386.A0A2V3IVW7"/>
<evidence type="ECO:0000313" key="3">
    <source>
        <dbReference type="EMBL" id="PXF46272.1"/>
    </source>
</evidence>
<keyword evidence="1" id="KW-1133">Transmembrane helix</keyword>
<keyword evidence="4" id="KW-1185">Reference proteome</keyword>
<protein>
    <submittedName>
        <fullName evidence="3">L-azetidine-2-carboxylic acid acetyltransferase</fullName>
    </submittedName>
</protein>
<feature type="transmembrane region" description="Helical" evidence="1">
    <location>
        <begin position="210"/>
        <end position="231"/>
    </location>
</feature>
<sequence length="238" mass="26732">MTSAYGPVLADTSLNGRGYENFLHFIPKEWCLKDGSLIVIDFLRNDTDVVAVKSLLDEAILSGMSWPFEEPLSDQHFRMYFFSHTALVARNDVGVVVGAFYCKPNFPGRCAHYCNGGFITHPLYRRRGIATCMGKTFLVVAKAMKFKAVLFNLVFTQNHASIALWSKLGFKRLATLPDAGRLRTGYSDAVQFYYDLEEKKTFCAQKTFRFVIGLKLVAFGCALFTLGRLTASSSNRLQ</sequence>
<dbReference type="PANTHER" id="PTHR43138:SF1">
    <property type="entry name" value="N-ACETYLTRANSFERASE ACA1"/>
    <property type="match status" value="1"/>
</dbReference>
<keyword evidence="1" id="KW-0812">Transmembrane</keyword>
<dbReference type="Proteomes" id="UP000247409">
    <property type="component" value="Unassembled WGS sequence"/>
</dbReference>
<comment type="caution">
    <text evidence="3">The sequence shown here is derived from an EMBL/GenBank/DDBJ whole genome shotgun (WGS) entry which is preliminary data.</text>
</comment>
<evidence type="ECO:0000259" key="2">
    <source>
        <dbReference type="PROSITE" id="PS51186"/>
    </source>
</evidence>
<feature type="domain" description="N-acetyltransferase" evidence="2">
    <location>
        <begin position="40"/>
        <end position="197"/>
    </location>
</feature>
<dbReference type="EMBL" id="NBIV01000041">
    <property type="protein sequence ID" value="PXF46272.1"/>
    <property type="molecule type" value="Genomic_DNA"/>
</dbReference>
<accession>A0A2V3IVW7</accession>
<reference evidence="3 4" key="1">
    <citation type="journal article" date="2018" name="Mol. Biol. Evol.">
        <title>Analysis of the draft genome of the red seaweed Gracilariopsis chorda provides insights into genome size evolution in Rhodophyta.</title>
        <authorList>
            <person name="Lee J."/>
            <person name="Yang E.C."/>
            <person name="Graf L."/>
            <person name="Yang J.H."/>
            <person name="Qiu H."/>
            <person name="Zel Zion U."/>
            <person name="Chan C.X."/>
            <person name="Stephens T.G."/>
            <person name="Weber A.P.M."/>
            <person name="Boo G.H."/>
            <person name="Boo S.M."/>
            <person name="Kim K.M."/>
            <person name="Shin Y."/>
            <person name="Jung M."/>
            <person name="Lee S.J."/>
            <person name="Yim H.S."/>
            <person name="Lee J.H."/>
            <person name="Bhattacharya D."/>
            <person name="Yoon H.S."/>
        </authorList>
    </citation>
    <scope>NUCLEOTIDE SEQUENCE [LARGE SCALE GENOMIC DNA]</scope>
    <source>
        <strain evidence="3 4">SKKU-2015</strain>
        <tissue evidence="3">Whole body</tissue>
    </source>
</reference>
<dbReference type="OrthoDB" id="10264707at2759"/>
<dbReference type="PANTHER" id="PTHR43138">
    <property type="entry name" value="ACETYLTRANSFERASE, GNAT FAMILY"/>
    <property type="match status" value="1"/>
</dbReference>
<dbReference type="Pfam" id="PF00583">
    <property type="entry name" value="Acetyltransf_1"/>
    <property type="match status" value="1"/>
</dbReference>
<dbReference type="AlphaFoldDB" id="A0A2V3IVW7"/>
<proteinExistence type="predicted"/>
<dbReference type="Gene3D" id="3.40.630.30">
    <property type="match status" value="1"/>
</dbReference>
<dbReference type="SUPFAM" id="SSF55729">
    <property type="entry name" value="Acyl-CoA N-acyltransferases (Nat)"/>
    <property type="match status" value="1"/>
</dbReference>
<evidence type="ECO:0000313" key="4">
    <source>
        <dbReference type="Proteomes" id="UP000247409"/>
    </source>
</evidence>
<dbReference type="PROSITE" id="PS51186">
    <property type="entry name" value="GNAT"/>
    <property type="match status" value="1"/>
</dbReference>
<keyword evidence="1" id="KW-0472">Membrane</keyword>
<dbReference type="InterPro" id="IPR052742">
    <property type="entry name" value="Mito_N-acetyltransferase"/>
</dbReference>
<dbReference type="CDD" id="cd04301">
    <property type="entry name" value="NAT_SF"/>
    <property type="match status" value="1"/>
</dbReference>
<organism evidence="3 4">
    <name type="scientific">Gracilariopsis chorda</name>
    <dbReference type="NCBI Taxonomy" id="448386"/>
    <lineage>
        <taxon>Eukaryota</taxon>
        <taxon>Rhodophyta</taxon>
        <taxon>Florideophyceae</taxon>
        <taxon>Rhodymeniophycidae</taxon>
        <taxon>Gracilariales</taxon>
        <taxon>Gracilariaceae</taxon>
        <taxon>Gracilariopsis</taxon>
    </lineage>
</organism>
<dbReference type="GO" id="GO:0005634">
    <property type="term" value="C:nucleus"/>
    <property type="evidence" value="ECO:0007669"/>
    <property type="project" value="TreeGrafter"/>
</dbReference>
<name>A0A2V3IVW7_9FLOR</name>
<gene>
    <name evidence="3" type="ORF">BWQ96_03928</name>
</gene>
<evidence type="ECO:0000256" key="1">
    <source>
        <dbReference type="SAM" id="Phobius"/>
    </source>
</evidence>
<dbReference type="InterPro" id="IPR000182">
    <property type="entry name" value="GNAT_dom"/>
</dbReference>
<dbReference type="GO" id="GO:0016747">
    <property type="term" value="F:acyltransferase activity, transferring groups other than amino-acyl groups"/>
    <property type="evidence" value="ECO:0007669"/>
    <property type="project" value="InterPro"/>
</dbReference>